<dbReference type="InterPro" id="IPR012429">
    <property type="entry name" value="HGSNAT_cat"/>
</dbReference>
<feature type="transmembrane region" description="Helical" evidence="1">
    <location>
        <begin position="259"/>
        <end position="283"/>
    </location>
</feature>
<dbReference type="EMBL" id="CP116346">
    <property type="protein sequence ID" value="WIT13651.1"/>
    <property type="molecule type" value="Genomic_DNA"/>
</dbReference>
<dbReference type="PANTHER" id="PTHR31061:SF24">
    <property type="entry name" value="LD22376P"/>
    <property type="match status" value="1"/>
</dbReference>
<evidence type="ECO:0000313" key="3">
    <source>
        <dbReference type="EMBL" id="WIT13651.1"/>
    </source>
</evidence>
<feature type="transmembrane region" description="Helical" evidence="1">
    <location>
        <begin position="112"/>
        <end position="132"/>
    </location>
</feature>
<feature type="transmembrane region" description="Helical" evidence="1">
    <location>
        <begin position="200"/>
        <end position="221"/>
    </location>
</feature>
<evidence type="ECO:0000259" key="2">
    <source>
        <dbReference type="Pfam" id="PF07786"/>
    </source>
</evidence>
<sequence>MRHDEQRLASLDAFRGFTIAAMLLVNNPGDWAHLYGPLAHAEWHGWTFTDWIFPFFVFISGVAMHISLGRRAAAGAARQALLLQTWRRGLVIIAIGLALNLIPAFHPETLRWPGVLQRLGLCTLLAAPLALLLSWRQQLAAALALLGLYSLLMLCVPVPDAQGVWHVGSLQPGEDTGAWLDRALMDGHLWAKSKHWDPEGLLSTLPALASQIAGLLTGHWLMARRAPVEKAMWFMVSGLACLWLGQLLDAWLMPINKNLWTPAYTVAMTGWACLLFGSFYWLLDAMPLPLLRARLARWARPLQVFGMNALFIFALSGLVAKLLGFVKLAQPDGSQRTLKALLYAPIQALELAPRNASLLFALAFCASMYLVAWVMWRRRWFVKV</sequence>
<feature type="transmembrane region" description="Helical" evidence="1">
    <location>
        <begin position="139"/>
        <end position="159"/>
    </location>
</feature>
<feature type="transmembrane region" description="Helical" evidence="1">
    <location>
        <begin position="358"/>
        <end position="376"/>
    </location>
</feature>
<feature type="transmembrane region" description="Helical" evidence="1">
    <location>
        <begin position="51"/>
        <end position="68"/>
    </location>
</feature>
<keyword evidence="1" id="KW-1133">Transmembrane helix</keyword>
<feature type="domain" description="Heparan-alpha-glucosaminide N-acetyltransferase catalytic" evidence="2">
    <location>
        <begin position="7"/>
        <end position="149"/>
    </location>
</feature>
<dbReference type="AlphaFoldDB" id="A0AA95NLY1"/>
<organism evidence="3 4">
    <name type="scientific">Paucibacter sediminis</name>
    <dbReference type="NCBI Taxonomy" id="3019553"/>
    <lineage>
        <taxon>Bacteria</taxon>
        <taxon>Pseudomonadati</taxon>
        <taxon>Pseudomonadota</taxon>
        <taxon>Betaproteobacteria</taxon>
        <taxon>Burkholderiales</taxon>
        <taxon>Sphaerotilaceae</taxon>
        <taxon>Roseateles</taxon>
    </lineage>
</organism>
<evidence type="ECO:0000313" key="4">
    <source>
        <dbReference type="Proteomes" id="UP001177769"/>
    </source>
</evidence>
<name>A0AA95NLY1_9BURK</name>
<reference evidence="3" key="1">
    <citation type="submission" date="2023-01" db="EMBL/GenBank/DDBJ databases">
        <title>Whole genome sequence of Paucibacter sp. S2-9 isolated from pond sediment.</title>
        <authorList>
            <person name="Jung J.Y."/>
        </authorList>
    </citation>
    <scope>NUCLEOTIDE SEQUENCE</scope>
    <source>
        <strain evidence="3">S2-9</strain>
    </source>
</reference>
<dbReference type="PANTHER" id="PTHR31061">
    <property type="entry name" value="LD22376P"/>
    <property type="match status" value="1"/>
</dbReference>
<accession>A0AA95NLY1</accession>
<feature type="transmembrane region" description="Helical" evidence="1">
    <location>
        <begin position="304"/>
        <end position="326"/>
    </location>
</feature>
<dbReference type="Pfam" id="PF07786">
    <property type="entry name" value="HGSNAT_cat"/>
    <property type="match status" value="1"/>
</dbReference>
<keyword evidence="1" id="KW-0472">Membrane</keyword>
<keyword evidence="1" id="KW-0812">Transmembrane</keyword>
<feature type="transmembrane region" description="Helical" evidence="1">
    <location>
        <begin position="89"/>
        <end position="106"/>
    </location>
</feature>
<dbReference type="KEGG" id="pais:PFX98_08545"/>
<dbReference type="Proteomes" id="UP001177769">
    <property type="component" value="Chromosome"/>
</dbReference>
<gene>
    <name evidence="3" type="ORF">PFX98_08545</name>
</gene>
<evidence type="ECO:0000256" key="1">
    <source>
        <dbReference type="SAM" id="Phobius"/>
    </source>
</evidence>
<keyword evidence="4" id="KW-1185">Reference proteome</keyword>
<proteinExistence type="predicted"/>
<protein>
    <submittedName>
        <fullName evidence="3">DUF5009 domain-containing protein</fullName>
    </submittedName>
</protein>
<feature type="transmembrane region" description="Helical" evidence="1">
    <location>
        <begin position="233"/>
        <end position="253"/>
    </location>
</feature>
<dbReference type="RefSeq" id="WP_285234771.1">
    <property type="nucleotide sequence ID" value="NZ_CP116346.1"/>
</dbReference>